<comment type="caution">
    <text evidence="8">The sequence shown here is derived from an EMBL/GenBank/DDBJ whole genome shotgun (WGS) entry which is preliminary data.</text>
</comment>
<dbReference type="InterPro" id="IPR020472">
    <property type="entry name" value="WD40_PAC1"/>
</dbReference>
<dbReference type="AlphaFoldDB" id="A0AB34JUW2"/>
<dbReference type="PROSITE" id="PS50294">
    <property type="entry name" value="WD_REPEATS_REGION"/>
    <property type="match status" value="2"/>
</dbReference>
<dbReference type="GO" id="GO:0003723">
    <property type="term" value="F:RNA binding"/>
    <property type="evidence" value="ECO:0007669"/>
    <property type="project" value="TreeGrafter"/>
</dbReference>
<dbReference type="Gene3D" id="2.130.10.10">
    <property type="entry name" value="YVTN repeat-like/Quinoprotein amine dehydrogenase"/>
    <property type="match status" value="1"/>
</dbReference>
<evidence type="ECO:0000256" key="2">
    <source>
        <dbReference type="ARBA" id="ARBA00022664"/>
    </source>
</evidence>
<reference evidence="8 9" key="1">
    <citation type="journal article" date="2024" name="Science">
        <title>Giant polyketide synthase enzymes in the biosynthesis of giant marine polyether toxins.</title>
        <authorList>
            <person name="Fallon T.R."/>
            <person name="Shende V.V."/>
            <person name="Wierzbicki I.H."/>
            <person name="Pendleton A.L."/>
            <person name="Watervoot N.F."/>
            <person name="Auber R.P."/>
            <person name="Gonzalez D.J."/>
            <person name="Wisecaver J.H."/>
            <person name="Moore B.S."/>
        </authorList>
    </citation>
    <scope>NUCLEOTIDE SEQUENCE [LARGE SCALE GENOMIC DNA]</scope>
    <source>
        <strain evidence="8 9">12B1</strain>
    </source>
</reference>
<comment type="similarity">
    <text evidence="5">Belongs to the WD repeat STRAP family.</text>
</comment>
<keyword evidence="3" id="KW-0677">Repeat</keyword>
<protein>
    <recommendedName>
        <fullName evidence="6">Serine-threonine kinase receptor-associated protein</fullName>
    </recommendedName>
</protein>
<dbReference type="InterPro" id="IPR015943">
    <property type="entry name" value="WD40/YVTN_repeat-like_dom_sf"/>
</dbReference>
<feature type="repeat" description="WD" evidence="7">
    <location>
        <begin position="140"/>
        <end position="181"/>
    </location>
</feature>
<dbReference type="Proteomes" id="UP001515480">
    <property type="component" value="Unassembled WGS sequence"/>
</dbReference>
<feature type="repeat" description="WD" evidence="7">
    <location>
        <begin position="54"/>
        <end position="95"/>
    </location>
</feature>
<dbReference type="InterPro" id="IPR001680">
    <property type="entry name" value="WD40_rpt"/>
</dbReference>
<dbReference type="Pfam" id="PF00400">
    <property type="entry name" value="WD40"/>
    <property type="match status" value="4"/>
</dbReference>
<dbReference type="SUPFAM" id="SSF50978">
    <property type="entry name" value="WD40 repeat-like"/>
    <property type="match status" value="1"/>
</dbReference>
<dbReference type="CDD" id="cd00200">
    <property type="entry name" value="WD40"/>
    <property type="match status" value="1"/>
</dbReference>
<dbReference type="GO" id="GO:0000387">
    <property type="term" value="P:spliceosomal snRNP assembly"/>
    <property type="evidence" value="ECO:0007669"/>
    <property type="project" value="TreeGrafter"/>
</dbReference>
<keyword evidence="1 7" id="KW-0853">WD repeat</keyword>
<dbReference type="SMART" id="SM00320">
    <property type="entry name" value="WD40"/>
    <property type="match status" value="7"/>
</dbReference>
<dbReference type="EMBL" id="JBGBPQ010000005">
    <property type="protein sequence ID" value="KAL1524500.1"/>
    <property type="molecule type" value="Genomic_DNA"/>
</dbReference>
<accession>A0AB34JUW2</accession>
<evidence type="ECO:0000313" key="8">
    <source>
        <dbReference type="EMBL" id="KAL1524500.1"/>
    </source>
</evidence>
<sequence length="319" mass="34625">MSSQAPLICPGHSRPVAGIEFTDETEDGVFLLSACHDKTAMLRSGETGDWIGTFEGHKGAVWGAALNVGATRAVTCSADFSAKVWDAITGDELLELKHKHIVRAADWSHDSATLVTGGKEAKLRIFDLNQPDSAPNILLGHGEGKAIKVVRWMPEVTTFLSAGEDKTVRLWDVRTNAQVRQLDFDGSVNSVEISRDKRTMTVAAGNEVSFWDTNSYECIKRFELPIINANGYGVNSATLHPDRKAFVAAGGNFWVYVHDYETGKELQCNKGHHGPVYGVRFTPNGHTYASGGDDGTIRIWNFSDNGDEGSEAAAAPEIS</sequence>
<evidence type="ECO:0000256" key="7">
    <source>
        <dbReference type="PROSITE-ProRule" id="PRU00221"/>
    </source>
</evidence>
<dbReference type="PANTHER" id="PTHR19877">
    <property type="entry name" value="EUKARYOTIC TRANSLATION INITIATION FACTOR 3 SUBUNIT I"/>
    <property type="match status" value="1"/>
</dbReference>
<dbReference type="PRINTS" id="PR00320">
    <property type="entry name" value="GPROTEINBRPT"/>
</dbReference>
<organism evidence="8 9">
    <name type="scientific">Prymnesium parvum</name>
    <name type="common">Toxic golden alga</name>
    <dbReference type="NCBI Taxonomy" id="97485"/>
    <lineage>
        <taxon>Eukaryota</taxon>
        <taxon>Haptista</taxon>
        <taxon>Haptophyta</taxon>
        <taxon>Prymnesiophyceae</taxon>
        <taxon>Prymnesiales</taxon>
        <taxon>Prymnesiaceae</taxon>
        <taxon>Prymnesium</taxon>
    </lineage>
</organism>
<feature type="repeat" description="WD" evidence="7">
    <location>
        <begin position="269"/>
        <end position="310"/>
    </location>
</feature>
<evidence type="ECO:0000256" key="3">
    <source>
        <dbReference type="ARBA" id="ARBA00022737"/>
    </source>
</evidence>
<keyword evidence="2" id="KW-0507">mRNA processing</keyword>
<dbReference type="PROSITE" id="PS50082">
    <property type="entry name" value="WD_REPEATS_2"/>
    <property type="match status" value="3"/>
</dbReference>
<evidence type="ECO:0000313" key="9">
    <source>
        <dbReference type="Proteomes" id="UP001515480"/>
    </source>
</evidence>
<keyword evidence="4" id="KW-0508">mRNA splicing</keyword>
<keyword evidence="9" id="KW-1185">Reference proteome</keyword>
<evidence type="ECO:0000256" key="4">
    <source>
        <dbReference type="ARBA" id="ARBA00023187"/>
    </source>
</evidence>
<dbReference type="GO" id="GO:0032797">
    <property type="term" value="C:SMN complex"/>
    <property type="evidence" value="ECO:0007669"/>
    <property type="project" value="TreeGrafter"/>
</dbReference>
<dbReference type="InterPro" id="IPR036322">
    <property type="entry name" value="WD40_repeat_dom_sf"/>
</dbReference>
<dbReference type="PANTHER" id="PTHR19877:SF13">
    <property type="entry name" value="SERINE-THREONINE KINASE RECEPTOR-ASSOCIATED PROTEIN"/>
    <property type="match status" value="1"/>
</dbReference>
<evidence type="ECO:0000256" key="1">
    <source>
        <dbReference type="ARBA" id="ARBA00022574"/>
    </source>
</evidence>
<proteinExistence type="inferred from homology"/>
<evidence type="ECO:0000256" key="6">
    <source>
        <dbReference type="ARBA" id="ARBA00040390"/>
    </source>
</evidence>
<gene>
    <name evidence="8" type="ORF">AB1Y20_019394</name>
</gene>
<evidence type="ECO:0000256" key="5">
    <source>
        <dbReference type="ARBA" id="ARBA00038394"/>
    </source>
</evidence>
<name>A0AB34JUW2_PRYPA</name>